<reference evidence="3 4" key="1">
    <citation type="submission" date="2021-05" db="EMBL/GenBank/DDBJ databases">
        <title>Complete genome of Nocardioides aquaticus KCTC 9944T isolated from meromictic and hypersaline Ekho Lake, Antarctica.</title>
        <authorList>
            <person name="Hwang K."/>
            <person name="Kim K.M."/>
            <person name="Choe H."/>
        </authorList>
    </citation>
    <scope>NUCLEOTIDE SEQUENCE [LARGE SCALE GENOMIC DNA]</scope>
    <source>
        <strain evidence="3 4">KCTC 9944</strain>
    </source>
</reference>
<evidence type="ECO:0000313" key="3">
    <source>
        <dbReference type="EMBL" id="QVT78493.1"/>
    </source>
</evidence>
<feature type="signal peptide" evidence="2">
    <location>
        <begin position="1"/>
        <end position="17"/>
    </location>
</feature>
<organism evidence="3 4">
    <name type="scientific">Nocardioides aquaticus</name>
    <dbReference type="NCBI Taxonomy" id="160826"/>
    <lineage>
        <taxon>Bacteria</taxon>
        <taxon>Bacillati</taxon>
        <taxon>Actinomycetota</taxon>
        <taxon>Actinomycetes</taxon>
        <taxon>Propionibacteriales</taxon>
        <taxon>Nocardioidaceae</taxon>
        <taxon>Nocardioides</taxon>
    </lineage>
</organism>
<dbReference type="Pfam" id="PF13574">
    <property type="entry name" value="Reprolysin_2"/>
    <property type="match status" value="1"/>
</dbReference>
<evidence type="ECO:0000313" key="4">
    <source>
        <dbReference type="Proteomes" id="UP000679307"/>
    </source>
</evidence>
<evidence type="ECO:0000256" key="2">
    <source>
        <dbReference type="SAM" id="SignalP"/>
    </source>
</evidence>
<dbReference type="EMBL" id="CP075371">
    <property type="protein sequence ID" value="QVT78493.1"/>
    <property type="molecule type" value="Genomic_DNA"/>
</dbReference>
<keyword evidence="2" id="KW-0732">Signal</keyword>
<protein>
    <recommendedName>
        <fullName evidence="5">Peptidase M12B domain-containing protein</fullName>
    </recommendedName>
</protein>
<evidence type="ECO:0008006" key="5">
    <source>
        <dbReference type="Google" id="ProtNLM"/>
    </source>
</evidence>
<evidence type="ECO:0000256" key="1">
    <source>
        <dbReference type="SAM" id="MobiDB-lite"/>
    </source>
</evidence>
<sequence>MTLLAGSAQLTAAPAGAAPAPAAPAPGTDLWSPVSARLPDAGDLRPRVQPSDYRAYSLDQAGLDALLATAPDEDARGAATGAASILVPAPNGELVEFAVVESPIMEDGLAAANPDITTYAGRGVEDPTASIRLDVTPMGFHASVLGPGDTAAWYVDPAFNGDDRLYLSYLGADLPEPQKGLIEPPEAVDLHAEDVQRAGAAAGEAPRDLVQRRTFRLALVTDPSYSTYFGPENVLAEKVTLMNRVNQIYNDDLAVRMVLIDGTEDLAFDTLAEAVEPGGACGANPCYTEAQITQGCGGSLLNANRIALGQIVGASAYDVGHIALGINGGGIAGLGVIGGSRKGAGCTGLPQPEGDFMAIDYVAHELGHQFGGPHTFNGTQLNCSGGNRSGGSSVEPGSGSSVMAYAGICRQDDLQPHTDPYFSQRSISDITGTILAGRSDLNEVQQVSLAGFGSDGLGFRLRYDGQVTERIVRGVNYDAAGIKAALDAVLAPSTVTVTAYGSNSPLVGDTGFQVTFDGGPLAGTDLDLLEVVDPSVTVTGAVDETDQGGPQANGGNEVESFGNRAPEVDVPAAATIPVRTPFALTGEGTDVDGDALVYSWEQNDRGGATGTALVDQVKTNGPLFRMFDSYAPVTPAGTLQYDSPGENQATGDPSRTFPDLDQVLANNTNAVSGACPAPPAAPTTGGSNVPVELRECFAEWLPTAAYTGDALAGNTEPSLNFRLTARDLDPQAGGTAYGDVELTIDPSAGPFLVTGKNTAGTAAVATRTENLTWAVAGTEDLAPTVTISLSTDGGQTYPTVLADRVPNDGAQLVTWPDTPTEEGRIRIEADDNYFFDVTDNDLTILADPSPEPEPDTAPETTVTEGPGAILDSDAADFTFGSDAEGATFSCTVDGQATTCEDGALTLADLDAGTYEVAATATSAGGTADPTPVVSRFTVPVDDRELDRARGTWRERSRDAAFLGTVSVSTSRRDVLVRPVADAERLVLLAERGRGAGSVRVLLGRRVLDVVDLSGRNGRKARIDLGSFAEPVDGRVRLVTTSDDRVRIDGLAVVEAP</sequence>
<proteinExistence type="predicted"/>
<feature type="region of interest" description="Disordered" evidence="1">
    <location>
        <begin position="13"/>
        <end position="48"/>
    </location>
</feature>
<dbReference type="Proteomes" id="UP000679307">
    <property type="component" value="Chromosome"/>
</dbReference>
<name>A0ABX8EDE2_9ACTN</name>
<accession>A0ABX8EDE2</accession>
<gene>
    <name evidence="3" type="ORF">ENKNEFLB_00870</name>
</gene>
<feature type="chain" id="PRO_5047349160" description="Peptidase M12B domain-containing protein" evidence="2">
    <location>
        <begin position="18"/>
        <end position="1056"/>
    </location>
</feature>
<keyword evidence="4" id="KW-1185">Reference proteome</keyword>